<dbReference type="AlphaFoldDB" id="A0A2U2J1U3"/>
<evidence type="ECO:0000313" key="3">
    <source>
        <dbReference type="EMBL" id="PWG02282.1"/>
    </source>
</evidence>
<accession>A0A2U2J1U3</accession>
<organism evidence="3 4">
    <name type="scientific">Allosphingosinicella humi</name>
    <dbReference type="NCBI Taxonomy" id="2068657"/>
    <lineage>
        <taxon>Bacteria</taxon>
        <taxon>Pseudomonadati</taxon>
        <taxon>Pseudomonadota</taxon>
        <taxon>Alphaproteobacteria</taxon>
        <taxon>Sphingomonadales</taxon>
        <taxon>Sphingomonadaceae</taxon>
        <taxon>Allosphingosinicella</taxon>
    </lineage>
</organism>
<dbReference type="EMBL" id="QFFF01000001">
    <property type="protein sequence ID" value="PWG02282.1"/>
    <property type="molecule type" value="Genomic_DNA"/>
</dbReference>
<evidence type="ECO:0000256" key="1">
    <source>
        <dbReference type="SAM" id="MobiDB-lite"/>
    </source>
</evidence>
<dbReference type="Proteomes" id="UP000245916">
    <property type="component" value="Unassembled WGS sequence"/>
</dbReference>
<reference evidence="3 4" key="1">
    <citation type="submission" date="2018-05" db="EMBL/GenBank/DDBJ databases">
        <title>Genome of Sphingosinicella humi QZX222.</title>
        <authorList>
            <person name="Qiao Z."/>
            <person name="Wang G."/>
        </authorList>
    </citation>
    <scope>NUCLEOTIDE SEQUENCE [LARGE SCALE GENOMIC DNA]</scope>
    <source>
        <strain evidence="3 4">QZX222</strain>
    </source>
</reference>
<dbReference type="RefSeq" id="WP_109270422.1">
    <property type="nucleotide sequence ID" value="NZ_QFFF01000001.1"/>
</dbReference>
<keyword evidence="2" id="KW-0732">Signal</keyword>
<sequence>MKAFFLTIAAAMVFGGAAPAMADQARKPEAKTPSGWSYDIQDGKRVPKGKRQVNADGSWREEIRQGDCVTVKEKTSSGEYRETRHC</sequence>
<name>A0A2U2J1U3_9SPHN</name>
<comment type="caution">
    <text evidence="3">The sequence shown here is derived from an EMBL/GenBank/DDBJ whole genome shotgun (WGS) entry which is preliminary data.</text>
</comment>
<protein>
    <submittedName>
        <fullName evidence="3">Uncharacterized protein</fullName>
    </submittedName>
</protein>
<gene>
    <name evidence="3" type="ORF">DF286_04950</name>
</gene>
<feature type="chain" id="PRO_5015557206" evidence="2">
    <location>
        <begin position="23"/>
        <end position="86"/>
    </location>
</feature>
<feature type="signal peptide" evidence="2">
    <location>
        <begin position="1"/>
        <end position="22"/>
    </location>
</feature>
<evidence type="ECO:0000256" key="2">
    <source>
        <dbReference type="SAM" id="SignalP"/>
    </source>
</evidence>
<dbReference type="OrthoDB" id="7581588at2"/>
<feature type="region of interest" description="Disordered" evidence="1">
    <location>
        <begin position="19"/>
        <end position="55"/>
    </location>
</feature>
<keyword evidence="4" id="KW-1185">Reference proteome</keyword>
<evidence type="ECO:0000313" key="4">
    <source>
        <dbReference type="Proteomes" id="UP000245916"/>
    </source>
</evidence>
<proteinExistence type="predicted"/>